<dbReference type="PANTHER" id="PTHR15000:SF1">
    <property type="entry name" value="ERYTHROID DIFFERENTIATION-RELATED FACTOR 1"/>
    <property type="match status" value="1"/>
</dbReference>
<dbReference type="EMBL" id="JNBS01000450">
    <property type="protein sequence ID" value="OQS05495.1"/>
    <property type="molecule type" value="Genomic_DNA"/>
</dbReference>
<feature type="domain" description="EDRF1 N-terminal" evidence="2">
    <location>
        <begin position="65"/>
        <end position="368"/>
    </location>
</feature>
<evidence type="ECO:0000313" key="4">
    <source>
        <dbReference type="Proteomes" id="UP000243217"/>
    </source>
</evidence>
<proteinExistence type="predicted"/>
<reference evidence="3 4" key="1">
    <citation type="journal article" date="2014" name="Genome Biol. Evol.">
        <title>The secreted proteins of Achlya hypogyna and Thraustotheca clavata identify the ancestral oomycete secretome and reveal gene acquisitions by horizontal gene transfer.</title>
        <authorList>
            <person name="Misner I."/>
            <person name="Blouin N."/>
            <person name="Leonard G."/>
            <person name="Richards T.A."/>
            <person name="Lane C.E."/>
        </authorList>
    </citation>
    <scope>NUCLEOTIDE SEQUENCE [LARGE SCALE GENOMIC DNA]</scope>
    <source>
        <strain evidence="3 4">ATCC 34112</strain>
    </source>
</reference>
<dbReference type="PANTHER" id="PTHR15000">
    <property type="entry name" value="ERYTHROID DIFFERENTIATION-RELATED FACTOR 1"/>
    <property type="match status" value="1"/>
</dbReference>
<protein>
    <recommendedName>
        <fullName evidence="2">EDRF1 N-terminal domain-containing protein</fullName>
    </recommendedName>
</protein>
<name>A0A1W0A5G7_9STRA</name>
<accession>A0A1W0A5G7</accession>
<dbReference type="AlphaFoldDB" id="A0A1W0A5G7"/>
<sequence length="1017" mass="115298">MTGGRKRVPVLASLKIPLGERVDGSVLHLLHEEERKERIVSTSSTPEERVYVREVISSKSELSATDIVSSTETIKHLFKMPYNAGESTSGVAIHRFGNTLVMESTHDRFRRRREQGMVSEARRISQRYKKPREALKALPIHLPEHDNQCSNALMNPQDDHEENTIDTDDETTSEDSTGYELVADPETGEIFLMAQDPPQPEEKAQTVYQQVLHDRFLHDNMSRTTLPPSFPVPYERLVHWQFDSMEMLLGSNSMLFQHTPSGDSLSVTLRDVESHWTSLACMDIWLDQVMNGIQRAALCAENENGVIENYQLVRTEELPFLGKNTLFEPALVYRNAQSILRFIQAHCIDEDTTYWLTQNANAVYLFKLPSDVVSAMSSTYSVEHTIGMLCLQMASQLDSAESDRASRLYRKGLQLVDRNICSSQILVQATIATAKLIWAPYMRPYTATRWLDGDMDAFVRAEDVLTQLALVLEACESFTSTPKNTKTLFEIAKQLLPKAALSAKPAPTTLHMPPPMLDDEAQQKEDFEQALALLLETTAFVETLPEELRDAIVACYYVLTHIALQECTFGIALHHLHQVLILVDSYQCSQVPLLVAKVHLRLAMQPKDLFPLYHEQYNQAQAVDSLKIAKQSSEPPLWLQMSCSAASWEGDCEQHLNIALTCAMQVGNYSSLPFLIVGRDHIHRCFRDTLRDTYISLARHLVSTGRHTKGARHAEQGILLFTSLGDDLAVVELRIVLAEVALRTNRYHKAITGFSNALSALKRFDTEYVHALDVHVLLLLRFAHTQHALHLQQQLANEALLNSDGELTAAQLAVQDQLLKGLQYAEEAMAHDPLHYRHMCAWRIADSNYLLAGFSSSHLQAYSSTFSKASSEQVWALFNTTRKFYDAAIYSLPQQADTRAHHLLLRLDYVKFILFVGVAIESKFGRQENLPRVHKMALDCLLSMDILYQRRSQEDQIDQLLSGLFQLVEQHAHQCIKYLIKHQDGNIQQLKGAYLQWITARQRDPFVLLNSARLALE</sequence>
<comment type="caution">
    <text evidence="3">The sequence shown here is derived from an EMBL/GenBank/DDBJ whole genome shotgun (WGS) entry which is preliminary data.</text>
</comment>
<dbReference type="OrthoDB" id="419432at2759"/>
<gene>
    <name evidence="3" type="ORF">THRCLA_02387</name>
</gene>
<feature type="compositionally biased region" description="Acidic residues" evidence="1">
    <location>
        <begin position="159"/>
        <end position="173"/>
    </location>
</feature>
<keyword evidence="4" id="KW-1185">Reference proteome</keyword>
<dbReference type="InterPro" id="IPR056582">
    <property type="entry name" value="EDRF1_N"/>
</dbReference>
<dbReference type="SUPFAM" id="SSF48452">
    <property type="entry name" value="TPR-like"/>
    <property type="match status" value="1"/>
</dbReference>
<feature type="region of interest" description="Disordered" evidence="1">
    <location>
        <begin position="155"/>
        <end position="177"/>
    </location>
</feature>
<dbReference type="GO" id="GO:0045893">
    <property type="term" value="P:positive regulation of DNA-templated transcription"/>
    <property type="evidence" value="ECO:0007669"/>
    <property type="project" value="TreeGrafter"/>
</dbReference>
<dbReference type="Proteomes" id="UP000243217">
    <property type="component" value="Unassembled WGS sequence"/>
</dbReference>
<evidence type="ECO:0000256" key="1">
    <source>
        <dbReference type="SAM" id="MobiDB-lite"/>
    </source>
</evidence>
<organism evidence="3 4">
    <name type="scientific">Thraustotheca clavata</name>
    <dbReference type="NCBI Taxonomy" id="74557"/>
    <lineage>
        <taxon>Eukaryota</taxon>
        <taxon>Sar</taxon>
        <taxon>Stramenopiles</taxon>
        <taxon>Oomycota</taxon>
        <taxon>Saprolegniomycetes</taxon>
        <taxon>Saprolegniales</taxon>
        <taxon>Achlyaceae</taxon>
        <taxon>Thraustotheca</taxon>
    </lineage>
</organism>
<dbReference type="InterPro" id="IPR011990">
    <property type="entry name" value="TPR-like_helical_dom_sf"/>
</dbReference>
<evidence type="ECO:0000313" key="3">
    <source>
        <dbReference type="EMBL" id="OQS05495.1"/>
    </source>
</evidence>
<evidence type="ECO:0000259" key="2">
    <source>
        <dbReference type="Pfam" id="PF23788"/>
    </source>
</evidence>
<dbReference type="Pfam" id="PF23788">
    <property type="entry name" value="EDRF1_N"/>
    <property type="match status" value="1"/>
</dbReference>